<dbReference type="InterPro" id="IPR018490">
    <property type="entry name" value="cNMP-bd_dom_sf"/>
</dbReference>
<dbReference type="PRINTS" id="PR00103">
    <property type="entry name" value="CAMPKINASE"/>
</dbReference>
<organism evidence="2 3">
    <name type="scientific">Candidatus Brocadia carolinensis</name>
    <dbReference type="NCBI Taxonomy" id="1004156"/>
    <lineage>
        <taxon>Bacteria</taxon>
        <taxon>Pseudomonadati</taxon>
        <taxon>Planctomycetota</taxon>
        <taxon>Candidatus Brocadiia</taxon>
        <taxon>Candidatus Brocadiales</taxon>
        <taxon>Candidatus Brocadiaceae</taxon>
        <taxon>Candidatus Brocadia</taxon>
    </lineage>
</organism>
<dbReference type="GO" id="GO:0003700">
    <property type="term" value="F:DNA-binding transcription factor activity"/>
    <property type="evidence" value="ECO:0007669"/>
    <property type="project" value="TreeGrafter"/>
</dbReference>
<reference evidence="2 3" key="1">
    <citation type="journal article" date="2017" name="Water Res.">
        <title>Discovery and metagenomic analysis of an anammox bacterial enrichment related to Candidatus "Brocadia caroliniensis" in a full-scale glycerol-fed nitritation-denitritation separate centrate treatment process.</title>
        <authorList>
            <person name="Park H."/>
            <person name="Brotto A.C."/>
            <person name="van Loosdrecht M.C."/>
            <person name="Chandran K."/>
        </authorList>
    </citation>
    <scope>NUCLEOTIDE SEQUENCE [LARGE SCALE GENOMIC DNA]</scope>
    <source>
        <strain evidence="2">26THWARD</strain>
    </source>
</reference>
<dbReference type="PANTHER" id="PTHR24567">
    <property type="entry name" value="CRP FAMILY TRANSCRIPTIONAL REGULATORY PROTEIN"/>
    <property type="match status" value="1"/>
</dbReference>
<dbReference type="STRING" id="1004156.AYP45_06985"/>
<name>A0A1V4AUK3_9BACT</name>
<dbReference type="GO" id="GO:0005829">
    <property type="term" value="C:cytosol"/>
    <property type="evidence" value="ECO:0007669"/>
    <property type="project" value="TreeGrafter"/>
</dbReference>
<protein>
    <recommendedName>
        <fullName evidence="1">Cyclic nucleotide-binding domain-containing protein</fullName>
    </recommendedName>
</protein>
<dbReference type="SMART" id="SM00100">
    <property type="entry name" value="cNMP"/>
    <property type="match status" value="1"/>
</dbReference>
<dbReference type="EMBL" id="AYTS01000061">
    <property type="protein sequence ID" value="OOP56756.1"/>
    <property type="molecule type" value="Genomic_DNA"/>
</dbReference>
<dbReference type="InterPro" id="IPR000595">
    <property type="entry name" value="cNMP-bd_dom"/>
</dbReference>
<dbReference type="Proteomes" id="UP000189681">
    <property type="component" value="Unassembled WGS sequence"/>
</dbReference>
<dbReference type="PROSITE" id="PS00889">
    <property type="entry name" value="CNMP_BINDING_2"/>
    <property type="match status" value="1"/>
</dbReference>
<dbReference type="InterPro" id="IPR050397">
    <property type="entry name" value="Env_Response_Regulators"/>
</dbReference>
<proteinExistence type="predicted"/>
<dbReference type="PROSITE" id="PS50042">
    <property type="entry name" value="CNMP_BINDING_3"/>
    <property type="match status" value="1"/>
</dbReference>
<evidence type="ECO:0000313" key="2">
    <source>
        <dbReference type="EMBL" id="OOP56756.1"/>
    </source>
</evidence>
<evidence type="ECO:0000313" key="3">
    <source>
        <dbReference type="Proteomes" id="UP000189681"/>
    </source>
</evidence>
<dbReference type="Gene3D" id="2.60.120.10">
    <property type="entry name" value="Jelly Rolls"/>
    <property type="match status" value="1"/>
</dbReference>
<feature type="domain" description="Cyclic nucleotide-binding" evidence="1">
    <location>
        <begin position="4"/>
        <end position="109"/>
    </location>
</feature>
<dbReference type="Pfam" id="PF00027">
    <property type="entry name" value="cNMP_binding"/>
    <property type="match status" value="1"/>
</dbReference>
<dbReference type="InterPro" id="IPR014710">
    <property type="entry name" value="RmlC-like_jellyroll"/>
</dbReference>
<gene>
    <name evidence="2" type="ORF">AYP45_06985</name>
</gene>
<dbReference type="AlphaFoldDB" id="A0A1V4AUK3"/>
<dbReference type="SUPFAM" id="SSF51206">
    <property type="entry name" value="cAMP-binding domain-like"/>
    <property type="match status" value="1"/>
</dbReference>
<dbReference type="CDD" id="cd00038">
    <property type="entry name" value="CAP_ED"/>
    <property type="match status" value="1"/>
</dbReference>
<accession>A0A1V4AUK3</accession>
<sequence>MSEDSLLGRLYKDGETIVEEGMLSRTMYVIQGGKVKVVKNDKGSETVLALLGEGDIFGEMSLFDASPRSATIKAVGEARVLAIEYEGLLKRIKVDPTLALRMIKQMSQRIRDLNVRLISAQRTMHHASDSLLQLKKAEDVRIKDLEPNIITLITRLQEKLHTITEQYVHQDESLRED</sequence>
<dbReference type="PANTHER" id="PTHR24567:SF74">
    <property type="entry name" value="HTH-TYPE TRANSCRIPTIONAL REGULATOR ARCR"/>
    <property type="match status" value="1"/>
</dbReference>
<dbReference type="InterPro" id="IPR018488">
    <property type="entry name" value="cNMP-bd_CS"/>
</dbReference>
<comment type="caution">
    <text evidence="2">The sequence shown here is derived from an EMBL/GenBank/DDBJ whole genome shotgun (WGS) entry which is preliminary data.</text>
</comment>
<evidence type="ECO:0000259" key="1">
    <source>
        <dbReference type="PROSITE" id="PS50042"/>
    </source>
</evidence>